<dbReference type="EMBL" id="JH597770">
    <property type="protein sequence ID" value="EHP68080.1"/>
    <property type="molecule type" value="Genomic_DNA"/>
</dbReference>
<dbReference type="OrthoDB" id="34215at2157"/>
<keyword evidence="2" id="KW-0031">Aminopeptidase</keyword>
<accession>H2C7F4</accession>
<organism evidence="2 3">
    <name type="scientific">Metallosphaera yellowstonensis MK1</name>
    <dbReference type="NCBI Taxonomy" id="671065"/>
    <lineage>
        <taxon>Archaea</taxon>
        <taxon>Thermoproteota</taxon>
        <taxon>Thermoprotei</taxon>
        <taxon>Sulfolobales</taxon>
        <taxon>Sulfolobaceae</taxon>
        <taxon>Metallosphaera</taxon>
    </lineage>
</organism>
<keyword evidence="2" id="KW-0645">Protease</keyword>
<dbReference type="Proteomes" id="UP000003980">
    <property type="component" value="Unassembled WGS sequence"/>
</dbReference>
<dbReference type="HOGENOM" id="CLU_764197_0_0_2"/>
<evidence type="ECO:0000259" key="1">
    <source>
        <dbReference type="Pfam" id="PF04389"/>
    </source>
</evidence>
<dbReference type="SUPFAM" id="SSF53187">
    <property type="entry name" value="Zn-dependent exopeptidases"/>
    <property type="match status" value="1"/>
</dbReference>
<reference evidence="2 3" key="1">
    <citation type="submission" date="2012-01" db="EMBL/GenBank/DDBJ databases">
        <title>Improved High-Quality Draft sequence of Metallosphaera yellowstonensis MK1.</title>
        <authorList>
            <consortium name="US DOE Joint Genome Institute"/>
            <person name="Lucas S."/>
            <person name="Han J."/>
            <person name="Cheng J.-F."/>
            <person name="Goodwin L."/>
            <person name="Pitluck S."/>
            <person name="Peters L."/>
            <person name="Teshima H."/>
            <person name="Detter J.C."/>
            <person name="Han C."/>
            <person name="Tapia R."/>
            <person name="Land M."/>
            <person name="Hauser L."/>
            <person name="Kyrpides N."/>
            <person name="Kozubal M."/>
            <person name="Macur R.E."/>
            <person name="Jay Z."/>
            <person name="Inskeep W."/>
            <person name="Woyke T."/>
        </authorList>
    </citation>
    <scope>NUCLEOTIDE SEQUENCE [LARGE SCALE GENOMIC DNA]</scope>
    <source>
        <strain evidence="2 3">MK1</strain>
    </source>
</reference>
<proteinExistence type="predicted"/>
<name>H2C7F4_9CREN</name>
<dbReference type="Pfam" id="PF04389">
    <property type="entry name" value="Peptidase_M28"/>
    <property type="match status" value="1"/>
</dbReference>
<gene>
    <name evidence="2" type="ORF">MetMK1DRAFT_00025030</name>
</gene>
<keyword evidence="2" id="KW-0378">Hydrolase</keyword>
<dbReference type="Gene3D" id="3.40.630.10">
    <property type="entry name" value="Zn peptidases"/>
    <property type="match status" value="1"/>
</dbReference>
<dbReference type="eggNOG" id="arCOG02960">
    <property type="taxonomic scope" value="Archaea"/>
</dbReference>
<evidence type="ECO:0000313" key="3">
    <source>
        <dbReference type="Proteomes" id="UP000003980"/>
    </source>
</evidence>
<protein>
    <submittedName>
        <fullName evidence="2">Putative aminopeptidase, Iap family</fullName>
    </submittedName>
</protein>
<keyword evidence="3" id="KW-1185">Reference proteome</keyword>
<dbReference type="GO" id="GO:0004177">
    <property type="term" value="F:aminopeptidase activity"/>
    <property type="evidence" value="ECO:0007669"/>
    <property type="project" value="UniProtKB-KW"/>
</dbReference>
<dbReference type="AlphaFoldDB" id="H2C7F4"/>
<sequence>MVSALRFAMELMKYGEAVHGGPVERTLLEMIAQKFPEHRRVPVNTKFWEVNFSDVFINGERVEHTLMPYTKGCVKGKLGREIMKVKMPEHPFLIKRIDPKGYEGVLFFEEGKLRRITLPEGFPPSAFVSREPEDDAYVEVCGEGRLIDSNSFNVEVTVREGDSYVIVGAHVDHWLTGFHDNLLSVGLLVSLVEELNRMELKRGVKLLFLSSEEGPRCCTGSQQYDERNLHAFISVDAIYPSREVLSATPDLWFLSRQFVTKRVEMPTPFSDHFPFVLKGHPGMAIYNDDMTSVYHSNRDLPVSDDEAYVERLRSSLLNAIRELSEKSREELDRFFMEYARGAGYIGGERRGAIVPDYDSLSSKFRRGG</sequence>
<evidence type="ECO:0000313" key="2">
    <source>
        <dbReference type="EMBL" id="EHP68080.1"/>
    </source>
</evidence>
<dbReference type="InterPro" id="IPR007484">
    <property type="entry name" value="Peptidase_M28"/>
</dbReference>
<dbReference type="RefSeq" id="WP_009074136.1">
    <property type="nucleotide sequence ID" value="NZ_JH597770.1"/>
</dbReference>
<feature type="domain" description="Peptidase M28" evidence="1">
    <location>
        <begin position="161"/>
        <end position="300"/>
    </location>
</feature>